<dbReference type="InterPro" id="IPR001296">
    <property type="entry name" value="Glyco_trans_1"/>
</dbReference>
<sequence>MIYDLMKVFFIQDALINAGTEKSYLEILPKLSEKIIPVLIYFYPRHDLFEQFENAGVKVIFLDLKGKYDFFNGIIRLRSVVKQEKPDIMVSSLLRANIISRMVSLIEGTPLIGTLVSDSYSKEARKIKSPLVRLKFNFFWFLDRITASIPKHYISNSNHLVSSHSKYLGISSAKVDVIYRGREIPDNCWNNSVNKTCRFLAIGRLIPLKGYMELILAFKKVKKKYPCIELTIFGEGVYRKDLENLISNLNFQNCIFLPGSVPNVTNRIFDFNCFIFPSWYEGFSGALVEAMMAGIPILASDIPMNLEAVQDKKTALVFPVRNVDALADQMIYAIEHPEEMAEMGRRAREIAINRFDINLIAQQYEEVLWNVYHRYAQKA</sequence>
<dbReference type="GO" id="GO:0016757">
    <property type="term" value="F:glycosyltransferase activity"/>
    <property type="evidence" value="ECO:0007669"/>
    <property type="project" value="InterPro"/>
</dbReference>
<dbReference type="Proteomes" id="UP000186026">
    <property type="component" value="Unassembled WGS sequence"/>
</dbReference>
<dbReference type="Gene3D" id="3.40.50.2000">
    <property type="entry name" value="Glycogen Phosphorylase B"/>
    <property type="match status" value="2"/>
</dbReference>
<dbReference type="Pfam" id="PF13439">
    <property type="entry name" value="Glyco_transf_4"/>
    <property type="match status" value="1"/>
</dbReference>
<feature type="domain" description="Glycosyltransferase subfamily 4-like N-terminal" evidence="2">
    <location>
        <begin position="19"/>
        <end position="181"/>
    </location>
</feature>
<evidence type="ECO:0000313" key="3">
    <source>
        <dbReference type="EMBL" id="SIS65759.1"/>
    </source>
</evidence>
<accession>A0A1N7KVW9</accession>
<name>A0A1N7KVW9_9BACT</name>
<keyword evidence="3" id="KW-0808">Transferase</keyword>
<dbReference type="AlphaFoldDB" id="A0A1N7KVW9"/>
<evidence type="ECO:0000259" key="2">
    <source>
        <dbReference type="Pfam" id="PF13439"/>
    </source>
</evidence>
<gene>
    <name evidence="3" type="ORF">SAMN05421761_102387</name>
</gene>
<dbReference type="PANTHER" id="PTHR12526">
    <property type="entry name" value="GLYCOSYLTRANSFERASE"/>
    <property type="match status" value="1"/>
</dbReference>
<dbReference type="InterPro" id="IPR028098">
    <property type="entry name" value="Glyco_trans_4-like_N"/>
</dbReference>
<dbReference type="EMBL" id="FTOP01000002">
    <property type="protein sequence ID" value="SIS65759.1"/>
    <property type="molecule type" value="Genomic_DNA"/>
</dbReference>
<feature type="domain" description="Glycosyl transferase family 1" evidence="1">
    <location>
        <begin position="197"/>
        <end position="349"/>
    </location>
</feature>
<dbReference type="STRING" id="529505.SAMN05421761_102387"/>
<dbReference type="Pfam" id="PF00534">
    <property type="entry name" value="Glycos_transf_1"/>
    <property type="match status" value="1"/>
</dbReference>
<keyword evidence="4" id="KW-1185">Reference proteome</keyword>
<proteinExistence type="predicted"/>
<dbReference type="SUPFAM" id="SSF53756">
    <property type="entry name" value="UDP-Glycosyltransferase/glycogen phosphorylase"/>
    <property type="match status" value="1"/>
</dbReference>
<dbReference type="PANTHER" id="PTHR12526:SF630">
    <property type="entry name" value="GLYCOSYLTRANSFERASE"/>
    <property type="match status" value="1"/>
</dbReference>
<evidence type="ECO:0000313" key="4">
    <source>
        <dbReference type="Proteomes" id="UP000186026"/>
    </source>
</evidence>
<evidence type="ECO:0000259" key="1">
    <source>
        <dbReference type="Pfam" id="PF00534"/>
    </source>
</evidence>
<organism evidence="3 4">
    <name type="scientific">Belliella pelovolcani</name>
    <dbReference type="NCBI Taxonomy" id="529505"/>
    <lineage>
        <taxon>Bacteria</taxon>
        <taxon>Pseudomonadati</taxon>
        <taxon>Bacteroidota</taxon>
        <taxon>Cytophagia</taxon>
        <taxon>Cytophagales</taxon>
        <taxon>Cyclobacteriaceae</taxon>
        <taxon>Belliella</taxon>
    </lineage>
</organism>
<protein>
    <submittedName>
        <fullName evidence="3">Glycosyltransferase involved in cell wall bisynthesis</fullName>
    </submittedName>
</protein>
<reference evidence="4" key="1">
    <citation type="submission" date="2017-01" db="EMBL/GenBank/DDBJ databases">
        <authorList>
            <person name="Varghese N."/>
            <person name="Submissions S."/>
        </authorList>
    </citation>
    <scope>NUCLEOTIDE SEQUENCE [LARGE SCALE GENOMIC DNA]</scope>
    <source>
        <strain evidence="4">DSM 46698</strain>
    </source>
</reference>